<evidence type="ECO:0000313" key="1">
    <source>
        <dbReference type="EMBL" id="JAD60483.1"/>
    </source>
</evidence>
<protein>
    <submittedName>
        <fullName evidence="1">Uncharacterized protein</fullName>
    </submittedName>
</protein>
<dbReference type="EMBL" id="GBRH01237412">
    <property type="protein sequence ID" value="JAD60483.1"/>
    <property type="molecule type" value="Transcribed_RNA"/>
</dbReference>
<organism evidence="1">
    <name type="scientific">Arundo donax</name>
    <name type="common">Giant reed</name>
    <name type="synonym">Donax arundinaceus</name>
    <dbReference type="NCBI Taxonomy" id="35708"/>
    <lineage>
        <taxon>Eukaryota</taxon>
        <taxon>Viridiplantae</taxon>
        <taxon>Streptophyta</taxon>
        <taxon>Embryophyta</taxon>
        <taxon>Tracheophyta</taxon>
        <taxon>Spermatophyta</taxon>
        <taxon>Magnoliopsida</taxon>
        <taxon>Liliopsida</taxon>
        <taxon>Poales</taxon>
        <taxon>Poaceae</taxon>
        <taxon>PACMAD clade</taxon>
        <taxon>Arundinoideae</taxon>
        <taxon>Arundineae</taxon>
        <taxon>Arundo</taxon>
    </lineage>
</organism>
<reference evidence="1" key="2">
    <citation type="journal article" date="2015" name="Data Brief">
        <title>Shoot transcriptome of the giant reed, Arundo donax.</title>
        <authorList>
            <person name="Barrero R.A."/>
            <person name="Guerrero F.D."/>
            <person name="Moolhuijzen P."/>
            <person name="Goolsby J.A."/>
            <person name="Tidwell J."/>
            <person name="Bellgard S.E."/>
            <person name="Bellgard M.I."/>
        </authorList>
    </citation>
    <scope>NUCLEOTIDE SEQUENCE</scope>
    <source>
        <tissue evidence="1">Shoot tissue taken approximately 20 cm above the soil surface</tissue>
    </source>
</reference>
<name>A0A0A9BE88_ARUDO</name>
<proteinExistence type="predicted"/>
<accession>A0A0A9BE88</accession>
<sequence length="8" mass="1025">METRRGFE</sequence>
<reference evidence="1" key="1">
    <citation type="submission" date="2014-09" db="EMBL/GenBank/DDBJ databases">
        <authorList>
            <person name="Magalhaes I.L.F."/>
            <person name="Oliveira U."/>
            <person name="Santos F.R."/>
            <person name="Vidigal T.H.D.A."/>
            <person name="Brescovit A.D."/>
            <person name="Santos A.J."/>
        </authorList>
    </citation>
    <scope>NUCLEOTIDE SEQUENCE</scope>
    <source>
        <tissue evidence="1">Shoot tissue taken approximately 20 cm above the soil surface</tissue>
    </source>
</reference>